<protein>
    <submittedName>
        <fullName evidence="2">Type II secretion system protein</fullName>
    </submittedName>
</protein>
<organism evidence="2 3">
    <name type="scientific">Duganella dendranthematis</name>
    <dbReference type="NCBI Taxonomy" id="2728021"/>
    <lineage>
        <taxon>Bacteria</taxon>
        <taxon>Pseudomonadati</taxon>
        <taxon>Pseudomonadota</taxon>
        <taxon>Betaproteobacteria</taxon>
        <taxon>Burkholderiales</taxon>
        <taxon>Oxalobacteraceae</taxon>
        <taxon>Telluria group</taxon>
        <taxon>Duganella</taxon>
    </lineage>
</organism>
<name>A0ABX6MEY2_9BURK</name>
<evidence type="ECO:0000256" key="1">
    <source>
        <dbReference type="SAM" id="Phobius"/>
    </source>
</evidence>
<dbReference type="EMBL" id="CP051684">
    <property type="protein sequence ID" value="QJD92891.1"/>
    <property type="molecule type" value="Genomic_DNA"/>
</dbReference>
<keyword evidence="1" id="KW-1133">Transmembrane helix</keyword>
<dbReference type="Proteomes" id="UP000503117">
    <property type="component" value="Chromosome"/>
</dbReference>
<keyword evidence="1" id="KW-0812">Transmembrane</keyword>
<reference evidence="2 3" key="1">
    <citation type="submission" date="2020-04" db="EMBL/GenBank/DDBJ databases">
        <title>Genome sequencing of novel species.</title>
        <authorList>
            <person name="Heo J."/>
            <person name="Kim S.-J."/>
            <person name="Kim J.-S."/>
            <person name="Hong S.-B."/>
            <person name="Kwon S.-W."/>
        </authorList>
    </citation>
    <scope>NUCLEOTIDE SEQUENCE [LARGE SCALE GENOMIC DNA]</scope>
    <source>
        <strain evidence="2 3">AF9R3</strain>
    </source>
</reference>
<accession>A0ABX6MEY2</accession>
<proteinExistence type="predicted"/>
<gene>
    <name evidence="2" type="ORF">HH213_24065</name>
</gene>
<dbReference type="RefSeq" id="WP_169113920.1">
    <property type="nucleotide sequence ID" value="NZ_CP051684.1"/>
</dbReference>
<keyword evidence="1" id="KW-0472">Membrane</keyword>
<evidence type="ECO:0000313" key="3">
    <source>
        <dbReference type="Proteomes" id="UP000503117"/>
    </source>
</evidence>
<feature type="transmembrane region" description="Helical" evidence="1">
    <location>
        <begin position="12"/>
        <end position="34"/>
    </location>
</feature>
<evidence type="ECO:0000313" key="2">
    <source>
        <dbReference type="EMBL" id="QJD92891.1"/>
    </source>
</evidence>
<dbReference type="Pfam" id="PF07963">
    <property type="entry name" value="N_methyl"/>
    <property type="match status" value="1"/>
</dbReference>
<keyword evidence="3" id="KW-1185">Reference proteome</keyword>
<sequence>MCKMSRNARRQRGVTIIELVIFIVIVGIAAAALMQVVNLSTRNSADPLRRKQAMLIAEAYMEEVQQAQFTVCDPADAHAATATIAAVDANDPAKCATTVENFGQNANSSRPLNNILDYVRPGYVLGDALRAFAVTDSSGKQTDVDVAGNPLGASSIGGVLGNSPLDGITTTLALNTVTGLGGMNSTYTAPNNLQNLTALRITITTTYGPGQSITLEGYRTRFAPEAR</sequence>
<dbReference type="InterPro" id="IPR012902">
    <property type="entry name" value="N_methyl_site"/>
</dbReference>